<sequence length="361" mass="39913">MKPITKLNRSDMDLRGVIENSAGGISICFFNNKGGVGKTTLCANFAAELALNFDAKVLVIDADPQCNLTQYVLPEEDVNDIYSQQDPETIFSIIRPLRSGKGYEIELPTRKSEKFGVDIIIGDPRLALEEDLLAQDWRDARSGGIRGIRTTFVFAELVKNAREKNYDFIVFDIGPSLGAINRSVLLSVDAFIVPMNIDVFSVWSLRNIGQTIATWKKSLDIGLSMAEEPTEVTELAPRGKLRFIGYVTQQHKERTGYDKIDGEDGPTKVKRKVKAYEAVGAKIPKEIEHYFKDLYASPDITPHLGDVKHLGGLIQRSQLASEPLLTVSGPGTASRGQAREIYRGLVRALIKNLQAAKLFGA</sequence>
<dbReference type="Pfam" id="PF13614">
    <property type="entry name" value="AAA_31"/>
    <property type="match status" value="1"/>
</dbReference>
<evidence type="ECO:0000259" key="1">
    <source>
        <dbReference type="Pfam" id="PF13614"/>
    </source>
</evidence>
<feature type="domain" description="AAA" evidence="1">
    <location>
        <begin position="27"/>
        <end position="223"/>
    </location>
</feature>
<dbReference type="InterPro" id="IPR025669">
    <property type="entry name" value="AAA_dom"/>
</dbReference>
<evidence type="ECO:0000313" key="2">
    <source>
        <dbReference type="EMBL" id="MBI6629724.1"/>
    </source>
</evidence>
<reference evidence="2" key="1">
    <citation type="submission" date="2020-12" db="EMBL/GenBank/DDBJ databases">
        <title>Pontibaca salina gen. nov., sp. nov., isolated from marine sediment.</title>
        <authorList>
            <person name="Bo J."/>
            <person name="Wang S."/>
            <person name="Song X."/>
            <person name="Du Z."/>
        </authorList>
    </citation>
    <scope>NUCLEOTIDE SEQUENCE</scope>
    <source>
        <strain evidence="2">S1109L</strain>
    </source>
</reference>
<evidence type="ECO:0000313" key="3">
    <source>
        <dbReference type="Proteomes" id="UP000613255"/>
    </source>
</evidence>
<keyword evidence="3" id="KW-1185">Reference proteome</keyword>
<proteinExistence type="predicted"/>
<organism evidence="2 3">
    <name type="scientific">Pontibaca salina</name>
    <dbReference type="NCBI Taxonomy" id="2795731"/>
    <lineage>
        <taxon>Bacteria</taxon>
        <taxon>Pseudomonadati</taxon>
        <taxon>Pseudomonadota</taxon>
        <taxon>Alphaproteobacteria</taxon>
        <taxon>Rhodobacterales</taxon>
        <taxon>Roseobacteraceae</taxon>
        <taxon>Pontibaca</taxon>
    </lineage>
</organism>
<dbReference type="EMBL" id="JAEIJD010000004">
    <property type="protein sequence ID" value="MBI6629724.1"/>
    <property type="molecule type" value="Genomic_DNA"/>
</dbReference>
<dbReference type="PANTHER" id="PTHR13696">
    <property type="entry name" value="P-LOOP CONTAINING NUCLEOSIDE TRIPHOSPHATE HYDROLASE"/>
    <property type="match status" value="1"/>
</dbReference>
<dbReference type="InterPro" id="IPR050678">
    <property type="entry name" value="DNA_Partitioning_ATPase"/>
</dbReference>
<accession>A0A934HUC8</accession>
<gene>
    <name evidence="2" type="ORF">JAO82_07470</name>
</gene>
<dbReference type="Proteomes" id="UP000613255">
    <property type="component" value="Unassembled WGS sequence"/>
</dbReference>
<name>A0A934HUC8_9RHOB</name>
<dbReference type="Gene3D" id="3.40.50.300">
    <property type="entry name" value="P-loop containing nucleotide triphosphate hydrolases"/>
    <property type="match status" value="1"/>
</dbReference>
<dbReference type="AlphaFoldDB" id="A0A934HUC8"/>
<dbReference type="PANTHER" id="PTHR13696:SF52">
    <property type="entry name" value="PARA FAMILY PROTEIN CT_582"/>
    <property type="match status" value="1"/>
</dbReference>
<dbReference type="CDD" id="cd02042">
    <property type="entry name" value="ParAB_family"/>
    <property type="match status" value="1"/>
</dbReference>
<dbReference type="SUPFAM" id="SSF52540">
    <property type="entry name" value="P-loop containing nucleoside triphosphate hydrolases"/>
    <property type="match status" value="1"/>
</dbReference>
<protein>
    <submittedName>
        <fullName evidence="2">ParA family protein</fullName>
    </submittedName>
</protein>
<dbReference type="InterPro" id="IPR027417">
    <property type="entry name" value="P-loop_NTPase"/>
</dbReference>
<dbReference type="RefSeq" id="WP_198685744.1">
    <property type="nucleotide sequence ID" value="NZ_JAEIJD010000004.1"/>
</dbReference>
<comment type="caution">
    <text evidence="2">The sequence shown here is derived from an EMBL/GenBank/DDBJ whole genome shotgun (WGS) entry which is preliminary data.</text>
</comment>